<accession>A0ACC2K4U3</accession>
<gene>
    <name evidence="1" type="ORF">MRB53_035315</name>
</gene>
<comment type="caution">
    <text evidence="1">The sequence shown here is derived from an EMBL/GenBank/DDBJ whole genome shotgun (WGS) entry which is preliminary data.</text>
</comment>
<evidence type="ECO:0000313" key="1">
    <source>
        <dbReference type="EMBL" id="KAJ8615943.1"/>
    </source>
</evidence>
<evidence type="ECO:0000313" key="2">
    <source>
        <dbReference type="Proteomes" id="UP001234297"/>
    </source>
</evidence>
<dbReference type="EMBL" id="CM056820">
    <property type="protein sequence ID" value="KAJ8615943.1"/>
    <property type="molecule type" value="Genomic_DNA"/>
</dbReference>
<proteinExistence type="predicted"/>
<protein>
    <submittedName>
        <fullName evidence="1">Uncharacterized protein</fullName>
    </submittedName>
</protein>
<organism evidence="1 2">
    <name type="scientific">Persea americana</name>
    <name type="common">Avocado</name>
    <dbReference type="NCBI Taxonomy" id="3435"/>
    <lineage>
        <taxon>Eukaryota</taxon>
        <taxon>Viridiplantae</taxon>
        <taxon>Streptophyta</taxon>
        <taxon>Embryophyta</taxon>
        <taxon>Tracheophyta</taxon>
        <taxon>Spermatophyta</taxon>
        <taxon>Magnoliopsida</taxon>
        <taxon>Magnoliidae</taxon>
        <taxon>Laurales</taxon>
        <taxon>Lauraceae</taxon>
        <taxon>Persea</taxon>
    </lineage>
</organism>
<sequence length="336" mass="38872">MRLHELRTTTNDLSEGQHHIGSEIRGNLYKATLSNGRLVAVKRLWDTQQSKTDFLTELMTCVESKASQFGLLGFYITRKEKILVYDYMPKRNLYLQLHHIEANTRFKEWPLRLKIALGVARGLAWLHHNCNPCIVHCNISSKCILLDQDNEPRIFDFWYAQLLNLLDTHLTTFVNGKYHIMCYVAPEYTRRLVASPMGDVYSFGILLLELITGKKPIQEANPPHNFKQNLVDWIVHLTINSLLLNAVDGSLTCVSFEDELLEFLKIASACVAYLPEERPTKLHVLGRLATDMASQLMMKYKCNLATSTTMQVPQLSKMSHMKFVKFMKCMKKRRYR</sequence>
<keyword evidence="2" id="KW-1185">Reference proteome</keyword>
<reference evidence="1 2" key="1">
    <citation type="journal article" date="2022" name="Hortic Res">
        <title>A haplotype resolved chromosomal level avocado genome allows analysis of novel avocado genes.</title>
        <authorList>
            <person name="Nath O."/>
            <person name="Fletcher S.J."/>
            <person name="Hayward A."/>
            <person name="Shaw L.M."/>
            <person name="Masouleh A.K."/>
            <person name="Furtado A."/>
            <person name="Henry R.J."/>
            <person name="Mitter N."/>
        </authorList>
    </citation>
    <scope>NUCLEOTIDE SEQUENCE [LARGE SCALE GENOMIC DNA]</scope>
    <source>
        <strain evidence="2">cv. Hass</strain>
    </source>
</reference>
<name>A0ACC2K4U3_PERAE</name>
<dbReference type="Proteomes" id="UP001234297">
    <property type="component" value="Chromosome 12"/>
</dbReference>